<gene>
    <name evidence="9" type="ORF">Sangu_0027700</name>
</gene>
<evidence type="ECO:0000256" key="6">
    <source>
        <dbReference type="SAM" id="MobiDB-lite"/>
    </source>
</evidence>
<dbReference type="GO" id="GO:0006355">
    <property type="term" value="P:regulation of DNA-templated transcription"/>
    <property type="evidence" value="ECO:0007669"/>
    <property type="project" value="InterPro"/>
</dbReference>
<feature type="compositionally biased region" description="Polar residues" evidence="6">
    <location>
        <begin position="261"/>
        <end position="272"/>
    </location>
</feature>
<comment type="function">
    <text evidence="5">Transcription activator.</text>
</comment>
<evidence type="ECO:0000256" key="4">
    <source>
        <dbReference type="PROSITE-ProRule" id="PRU01002"/>
    </source>
</evidence>
<comment type="similarity">
    <text evidence="2 5">Belongs to the GRF family.</text>
</comment>
<dbReference type="AlphaFoldDB" id="A0AAW2RHX1"/>
<evidence type="ECO:0000259" key="7">
    <source>
        <dbReference type="PROSITE" id="PS51666"/>
    </source>
</evidence>
<dbReference type="GO" id="GO:0006351">
    <property type="term" value="P:DNA-templated transcription"/>
    <property type="evidence" value="ECO:0007669"/>
    <property type="project" value="UniProtKB-UniRule"/>
</dbReference>
<accession>A0AAW2RHX1</accession>
<keyword evidence="3 5" id="KW-0539">Nucleus</keyword>
<feature type="domain" description="QLQ" evidence="7">
    <location>
        <begin position="70"/>
        <end position="105"/>
    </location>
</feature>
<comment type="caution">
    <text evidence="9">The sequence shown here is derived from an EMBL/GenBank/DDBJ whole genome shotgun (WGS) entry which is preliminary data.</text>
</comment>
<dbReference type="InterPro" id="IPR031137">
    <property type="entry name" value="GRF"/>
</dbReference>
<dbReference type="InterPro" id="IPR014977">
    <property type="entry name" value="WRC_dom"/>
</dbReference>
<dbReference type="SMART" id="SM00951">
    <property type="entry name" value="QLQ"/>
    <property type="match status" value="1"/>
</dbReference>
<evidence type="ECO:0000256" key="1">
    <source>
        <dbReference type="ARBA" id="ARBA00004123"/>
    </source>
</evidence>
<dbReference type="InterPro" id="IPR014978">
    <property type="entry name" value="Gln-Leu-Gln_QLQ"/>
</dbReference>
<comment type="subcellular location">
    <subcellularLocation>
        <location evidence="1 5">Nucleus</location>
    </subcellularLocation>
</comment>
<dbReference type="Pfam" id="PF08879">
    <property type="entry name" value="WRC"/>
    <property type="match status" value="2"/>
</dbReference>
<evidence type="ECO:0000313" key="9">
    <source>
        <dbReference type="EMBL" id="KAL0379634.1"/>
    </source>
</evidence>
<name>A0AAW2RHX1_9LAMI</name>
<feature type="domain" description="WRC" evidence="8">
    <location>
        <begin position="353"/>
        <end position="399"/>
    </location>
</feature>
<evidence type="ECO:0000256" key="2">
    <source>
        <dbReference type="ARBA" id="ARBA00008122"/>
    </source>
</evidence>
<keyword evidence="5" id="KW-0010">Activator</keyword>
<reference evidence="9" key="2">
    <citation type="journal article" date="2024" name="Plant">
        <title>Genomic evolution and insights into agronomic trait innovations of Sesamum species.</title>
        <authorList>
            <person name="Miao H."/>
            <person name="Wang L."/>
            <person name="Qu L."/>
            <person name="Liu H."/>
            <person name="Sun Y."/>
            <person name="Le M."/>
            <person name="Wang Q."/>
            <person name="Wei S."/>
            <person name="Zheng Y."/>
            <person name="Lin W."/>
            <person name="Duan Y."/>
            <person name="Cao H."/>
            <person name="Xiong S."/>
            <person name="Wang X."/>
            <person name="Wei L."/>
            <person name="Li C."/>
            <person name="Ma Q."/>
            <person name="Ju M."/>
            <person name="Zhao R."/>
            <person name="Li G."/>
            <person name="Mu C."/>
            <person name="Tian Q."/>
            <person name="Mei H."/>
            <person name="Zhang T."/>
            <person name="Gao T."/>
            <person name="Zhang H."/>
        </authorList>
    </citation>
    <scope>NUCLEOTIDE SEQUENCE</scope>
    <source>
        <strain evidence="9">G01</strain>
    </source>
</reference>
<feature type="domain" description="WRC" evidence="8">
    <location>
        <begin position="138"/>
        <end position="182"/>
    </location>
</feature>
<dbReference type="PANTHER" id="PTHR31602">
    <property type="entry name" value="GROWTH-REGULATING FACTOR 5"/>
    <property type="match status" value="1"/>
</dbReference>
<evidence type="ECO:0000256" key="3">
    <source>
        <dbReference type="ARBA" id="ARBA00023242"/>
    </source>
</evidence>
<comment type="domain">
    <text evidence="5">The QLQ domain and WRC domain may be involved in protein-protein interaction and DNA-binding, respectively.</text>
</comment>
<dbReference type="GO" id="GO:0099402">
    <property type="term" value="P:plant organ development"/>
    <property type="evidence" value="ECO:0007669"/>
    <property type="project" value="UniProtKB-ARBA"/>
</dbReference>
<organism evidence="9">
    <name type="scientific">Sesamum angustifolium</name>
    <dbReference type="NCBI Taxonomy" id="2727405"/>
    <lineage>
        <taxon>Eukaryota</taxon>
        <taxon>Viridiplantae</taxon>
        <taxon>Streptophyta</taxon>
        <taxon>Embryophyta</taxon>
        <taxon>Tracheophyta</taxon>
        <taxon>Spermatophyta</taxon>
        <taxon>Magnoliopsida</taxon>
        <taxon>eudicotyledons</taxon>
        <taxon>Gunneridae</taxon>
        <taxon>Pentapetalae</taxon>
        <taxon>asterids</taxon>
        <taxon>lamiids</taxon>
        <taxon>Lamiales</taxon>
        <taxon>Pedaliaceae</taxon>
        <taxon>Sesamum</taxon>
    </lineage>
</organism>
<reference evidence="9" key="1">
    <citation type="submission" date="2020-06" db="EMBL/GenBank/DDBJ databases">
        <authorList>
            <person name="Li T."/>
            <person name="Hu X."/>
            <person name="Zhang T."/>
            <person name="Song X."/>
            <person name="Zhang H."/>
            <person name="Dai N."/>
            <person name="Sheng W."/>
            <person name="Hou X."/>
            <person name="Wei L."/>
        </authorList>
    </citation>
    <scope>NUCLEOTIDE SEQUENCE</scope>
    <source>
        <strain evidence="9">G01</strain>
        <tissue evidence="9">Leaf</tissue>
    </source>
</reference>
<proteinExistence type="inferred from homology"/>
<dbReference type="EMBL" id="JACGWK010000001">
    <property type="protein sequence ID" value="KAL0379634.1"/>
    <property type="molecule type" value="Genomic_DNA"/>
</dbReference>
<dbReference type="PROSITE" id="PS51666">
    <property type="entry name" value="QLQ"/>
    <property type="match status" value="1"/>
</dbReference>
<evidence type="ECO:0000259" key="8">
    <source>
        <dbReference type="PROSITE" id="PS51667"/>
    </source>
</evidence>
<feature type="compositionally biased region" description="Low complexity" evidence="6">
    <location>
        <begin position="273"/>
        <end position="285"/>
    </location>
</feature>
<sequence>MHSQLLPAAIAPPPAGDEDDCGGGLLAAEQREEDNSEKINLDLGIGSCACANEGGLKRNKRIKQEKEESLFTALQFHEFYSQILVYNSIASGVPVPFHLFLPIWTSVFNSLGPAIYKKYPSFIGISPENSGHSCSMMDPEPGRCRRTDGRKWRCSKNVVPLQKYCERHMHRGRQGSRKRVETIENIPRTDNKTSDVNRMPIVSLLTSDIDNGIAIAAQSDLHPRQPCSNYSIGVPETVRRDENCDALLAIRTTIAAGSLGNEINKNTNVDDATTSTSLSSNYNSNPKGGTHPERKESTFENPNPRKISNKKHILDRENYLGFISPKFGLSPKSVLHCGAGKVSLELGSKNVIETQRLRCRRTDGKKWQCRRDAIPHQKYCEAHMHRGAKRFTLNPQFASDPLATSARMARVSCNTGSSLDNGINLNTIPASPQHVAGDNSTSSTSDATTITDENISFCLNQSLHNC</sequence>
<dbReference type="PROSITE" id="PS51667">
    <property type="entry name" value="WRC"/>
    <property type="match status" value="2"/>
</dbReference>
<protein>
    <recommendedName>
        <fullName evidence="5">Growth-regulating factor</fullName>
    </recommendedName>
</protein>
<dbReference type="GO" id="GO:0005634">
    <property type="term" value="C:nucleus"/>
    <property type="evidence" value="ECO:0007669"/>
    <property type="project" value="UniProtKB-SubCell"/>
</dbReference>
<dbReference type="PANTHER" id="PTHR31602:SF81">
    <property type="entry name" value="GROWTH-REGULATING FACTOR 9"/>
    <property type="match status" value="1"/>
</dbReference>
<keyword evidence="5" id="KW-0804">Transcription</keyword>
<evidence type="ECO:0000256" key="5">
    <source>
        <dbReference type="RuleBase" id="RU367127"/>
    </source>
</evidence>
<keyword evidence="5" id="KW-0805">Transcription regulation</keyword>
<dbReference type="Pfam" id="PF08880">
    <property type="entry name" value="QLQ"/>
    <property type="match status" value="1"/>
</dbReference>
<feature type="region of interest" description="Disordered" evidence="6">
    <location>
        <begin position="261"/>
        <end position="307"/>
    </location>
</feature>
<dbReference type="GO" id="GO:0005524">
    <property type="term" value="F:ATP binding"/>
    <property type="evidence" value="ECO:0007669"/>
    <property type="project" value="UniProtKB-UniRule"/>
</dbReference>
<comment type="caution">
    <text evidence="4">Lacks conserved residue(s) required for the propagation of feature annotation.</text>
</comment>